<sequence length="113" mass="13164">MKDILSVYYESFSSFLKLYDIDSNSVYTKDLFEEDVQEMLPFGLLITLIELRIVTTTFEDKEVISESKLDLDQCISNEGNEEMLLKMRVDDVVKESVQNGTLDRLCDQMKLFN</sequence>
<proteinExistence type="predicted"/>
<organism evidence="1 2">
    <name type="scientific">Papilio machaon</name>
    <name type="common">Old World swallowtail butterfly</name>
    <dbReference type="NCBI Taxonomy" id="76193"/>
    <lineage>
        <taxon>Eukaryota</taxon>
        <taxon>Metazoa</taxon>
        <taxon>Ecdysozoa</taxon>
        <taxon>Arthropoda</taxon>
        <taxon>Hexapoda</taxon>
        <taxon>Insecta</taxon>
        <taxon>Pterygota</taxon>
        <taxon>Neoptera</taxon>
        <taxon>Endopterygota</taxon>
        <taxon>Lepidoptera</taxon>
        <taxon>Glossata</taxon>
        <taxon>Ditrysia</taxon>
        <taxon>Papilionoidea</taxon>
        <taxon>Papilionidae</taxon>
        <taxon>Papilioninae</taxon>
        <taxon>Papilio</taxon>
    </lineage>
</organism>
<reference evidence="1 2" key="1">
    <citation type="journal article" date="2015" name="Nat. Commun.">
        <title>Outbred genome sequencing and CRISPR/Cas9 gene editing in butterflies.</title>
        <authorList>
            <person name="Li X."/>
            <person name="Fan D."/>
            <person name="Zhang W."/>
            <person name="Liu G."/>
            <person name="Zhang L."/>
            <person name="Zhao L."/>
            <person name="Fang X."/>
            <person name="Chen L."/>
            <person name="Dong Y."/>
            <person name="Chen Y."/>
            <person name="Ding Y."/>
            <person name="Zhao R."/>
            <person name="Feng M."/>
            <person name="Zhu Y."/>
            <person name="Feng Y."/>
            <person name="Jiang X."/>
            <person name="Zhu D."/>
            <person name="Xiang H."/>
            <person name="Feng X."/>
            <person name="Li S."/>
            <person name="Wang J."/>
            <person name="Zhang G."/>
            <person name="Kronforst M.R."/>
            <person name="Wang W."/>
        </authorList>
    </citation>
    <scope>NUCLEOTIDE SEQUENCE [LARGE SCALE GENOMIC DNA]</scope>
    <source>
        <strain evidence="1">Ya'a_city_454_Pm</strain>
        <tissue evidence="1">Whole body</tissue>
    </source>
</reference>
<accession>A0A194R0U6</accession>
<gene>
    <name evidence="1" type="ORF">RR48_08917</name>
</gene>
<keyword evidence="2" id="KW-1185">Reference proteome</keyword>
<name>A0A194R0U6_PAPMA</name>
<evidence type="ECO:0000313" key="1">
    <source>
        <dbReference type="EMBL" id="KPJ09466.1"/>
    </source>
</evidence>
<dbReference type="Proteomes" id="UP000053240">
    <property type="component" value="Unassembled WGS sequence"/>
</dbReference>
<dbReference type="InParanoid" id="A0A194R0U6"/>
<protein>
    <submittedName>
        <fullName evidence="1">Uncharacterized protein</fullName>
    </submittedName>
</protein>
<dbReference type="EMBL" id="KQ461103">
    <property type="protein sequence ID" value="KPJ09466.1"/>
    <property type="molecule type" value="Genomic_DNA"/>
</dbReference>
<dbReference type="AlphaFoldDB" id="A0A194R0U6"/>
<evidence type="ECO:0000313" key="2">
    <source>
        <dbReference type="Proteomes" id="UP000053240"/>
    </source>
</evidence>